<feature type="chain" id="PRO_5040338702" description="Allatostatin CC" evidence="1">
    <location>
        <begin position="20"/>
        <end position="110"/>
    </location>
</feature>
<feature type="signal peptide" evidence="1">
    <location>
        <begin position="1"/>
        <end position="19"/>
    </location>
</feature>
<sequence>MGLFVTVLLLLLTAVSSLCRHIIDPTLGLDRTQEYALIKRDAQDETPQEVAFDEYPVVVPKRAAMLLDRIMSALQKAVDDDNSMSSKREPKFIRGNKTYWRCYFNAVSCF</sequence>
<evidence type="ECO:0000313" key="2">
    <source>
        <dbReference type="EMBL" id="CAH0380787.1"/>
    </source>
</evidence>
<evidence type="ECO:0008006" key="4">
    <source>
        <dbReference type="Google" id="ProtNLM"/>
    </source>
</evidence>
<evidence type="ECO:0000313" key="3">
    <source>
        <dbReference type="Proteomes" id="UP001152759"/>
    </source>
</evidence>
<accession>A0A9P0EYL3</accession>
<protein>
    <recommendedName>
        <fullName evidence="4">Allatostatin CC</fullName>
    </recommendedName>
</protein>
<keyword evidence="1" id="KW-0732">Signal</keyword>
<name>A0A9P0EYL3_BEMTA</name>
<dbReference type="OrthoDB" id="7464898at2759"/>
<dbReference type="Proteomes" id="UP001152759">
    <property type="component" value="Chromosome 1"/>
</dbReference>
<proteinExistence type="predicted"/>
<evidence type="ECO:0000256" key="1">
    <source>
        <dbReference type="SAM" id="SignalP"/>
    </source>
</evidence>
<reference evidence="2" key="1">
    <citation type="submission" date="2021-12" db="EMBL/GenBank/DDBJ databases">
        <authorList>
            <person name="King R."/>
        </authorList>
    </citation>
    <scope>NUCLEOTIDE SEQUENCE</scope>
</reference>
<dbReference type="KEGG" id="btab:109038312"/>
<dbReference type="AlphaFoldDB" id="A0A9P0EYL3"/>
<gene>
    <name evidence="2" type="ORF">BEMITA_LOCUS503</name>
</gene>
<organism evidence="2 3">
    <name type="scientific">Bemisia tabaci</name>
    <name type="common">Sweetpotato whitefly</name>
    <name type="synonym">Aleurodes tabaci</name>
    <dbReference type="NCBI Taxonomy" id="7038"/>
    <lineage>
        <taxon>Eukaryota</taxon>
        <taxon>Metazoa</taxon>
        <taxon>Ecdysozoa</taxon>
        <taxon>Arthropoda</taxon>
        <taxon>Hexapoda</taxon>
        <taxon>Insecta</taxon>
        <taxon>Pterygota</taxon>
        <taxon>Neoptera</taxon>
        <taxon>Paraneoptera</taxon>
        <taxon>Hemiptera</taxon>
        <taxon>Sternorrhyncha</taxon>
        <taxon>Aleyrodoidea</taxon>
        <taxon>Aleyrodidae</taxon>
        <taxon>Aleyrodinae</taxon>
        <taxon>Bemisia</taxon>
    </lineage>
</organism>
<keyword evidence="3" id="KW-1185">Reference proteome</keyword>
<dbReference type="EMBL" id="OU963862">
    <property type="protein sequence ID" value="CAH0380787.1"/>
    <property type="molecule type" value="Genomic_DNA"/>
</dbReference>